<feature type="non-terminal residue" evidence="1">
    <location>
        <position position="54"/>
    </location>
</feature>
<reference evidence="1" key="1">
    <citation type="submission" date="2024-09" db="EMBL/GenBank/DDBJ databases">
        <title>Black Yeasts Isolated from many extreme environments.</title>
        <authorList>
            <person name="Coleine C."/>
            <person name="Stajich J.E."/>
            <person name="Selbmann L."/>
        </authorList>
    </citation>
    <scope>NUCLEOTIDE SEQUENCE</scope>
    <source>
        <strain evidence="1">CCFEE 5737</strain>
    </source>
</reference>
<dbReference type="Proteomes" id="UP001186974">
    <property type="component" value="Unassembled WGS sequence"/>
</dbReference>
<name>A0ACC3DQ86_9PEZI</name>
<gene>
    <name evidence="1" type="ORF">LTS18_006753</name>
</gene>
<protein>
    <submittedName>
        <fullName evidence="1">Uncharacterized protein</fullName>
    </submittedName>
</protein>
<dbReference type="EMBL" id="JAWDJW010001651">
    <property type="protein sequence ID" value="KAK3078736.1"/>
    <property type="molecule type" value="Genomic_DNA"/>
</dbReference>
<proteinExistence type="predicted"/>
<accession>A0ACC3DQ86</accession>
<evidence type="ECO:0000313" key="2">
    <source>
        <dbReference type="Proteomes" id="UP001186974"/>
    </source>
</evidence>
<evidence type="ECO:0000313" key="1">
    <source>
        <dbReference type="EMBL" id="KAK3078736.1"/>
    </source>
</evidence>
<sequence length="54" mass="6154">MPLNLSPEYFKAIEPMIPLMASLPQFEVNDVQTRRDVLGKMFENVLSAAPYPED</sequence>
<comment type="caution">
    <text evidence="1">The sequence shown here is derived from an EMBL/GenBank/DDBJ whole genome shotgun (WGS) entry which is preliminary data.</text>
</comment>
<organism evidence="1 2">
    <name type="scientific">Coniosporium uncinatum</name>
    <dbReference type="NCBI Taxonomy" id="93489"/>
    <lineage>
        <taxon>Eukaryota</taxon>
        <taxon>Fungi</taxon>
        <taxon>Dikarya</taxon>
        <taxon>Ascomycota</taxon>
        <taxon>Pezizomycotina</taxon>
        <taxon>Dothideomycetes</taxon>
        <taxon>Dothideomycetes incertae sedis</taxon>
        <taxon>Coniosporium</taxon>
    </lineage>
</organism>
<keyword evidence="2" id="KW-1185">Reference proteome</keyword>